<reference evidence="1 2" key="1">
    <citation type="submission" date="2016-08" db="EMBL/GenBank/DDBJ databases">
        <title>A Parts List for Fungal Cellulosomes Revealed by Comparative Genomics.</title>
        <authorList>
            <consortium name="DOE Joint Genome Institute"/>
            <person name="Haitjema C.H."/>
            <person name="Gilmore S.P."/>
            <person name="Henske J.K."/>
            <person name="Solomon K.V."/>
            <person name="De Groot R."/>
            <person name="Kuo A."/>
            <person name="Mondo S.J."/>
            <person name="Salamov A.A."/>
            <person name="Labutti K."/>
            <person name="Zhao Z."/>
            <person name="Chiniquy J."/>
            <person name="Barry K."/>
            <person name="Brewer H.M."/>
            <person name="Purvine S.O."/>
            <person name="Wright A.T."/>
            <person name="Boxma B."/>
            <person name="Van Alen T."/>
            <person name="Hackstein J.H."/>
            <person name="Baker S.E."/>
            <person name="Grigoriev I.V."/>
            <person name="O'Malley M.A."/>
        </authorList>
    </citation>
    <scope>NUCLEOTIDE SEQUENCE [LARGE SCALE GENOMIC DNA]</scope>
    <source>
        <strain evidence="1 2">G1</strain>
    </source>
</reference>
<dbReference type="OrthoDB" id="3231855at2759"/>
<comment type="caution">
    <text evidence="1">The sequence shown here is derived from an EMBL/GenBank/DDBJ whole genome shotgun (WGS) entry which is preliminary data.</text>
</comment>
<keyword evidence="2" id="KW-1185">Reference proteome</keyword>
<dbReference type="STRING" id="1754190.A0A1Y2FKS0"/>
<dbReference type="PANTHER" id="PTHR13308:SF40">
    <property type="entry name" value="NEDD4-BINDING PROTEIN 2-LIKE 1"/>
    <property type="match status" value="1"/>
</dbReference>
<dbReference type="PANTHER" id="PTHR13308">
    <property type="entry name" value="NEDD4-BINDING PROTEIN 2-LIKE 1"/>
    <property type="match status" value="1"/>
</dbReference>
<accession>A0A1Y2FKS0</accession>
<dbReference type="Gene3D" id="3.40.50.300">
    <property type="entry name" value="P-loop containing nucleotide triphosphate hydrolases"/>
    <property type="match status" value="1"/>
</dbReference>
<dbReference type="GO" id="GO:0016787">
    <property type="term" value="F:hydrolase activity"/>
    <property type="evidence" value="ECO:0007669"/>
    <property type="project" value="UniProtKB-KW"/>
</dbReference>
<dbReference type="EMBL" id="MCOG01000007">
    <property type="protein sequence ID" value="ORY83385.1"/>
    <property type="molecule type" value="Genomic_DNA"/>
</dbReference>
<protein>
    <submittedName>
        <fullName evidence="1">p-loop containing nucleoside triphosphate hydrolase protein</fullName>
    </submittedName>
</protein>
<sequence>MTKNKSSNDEKILYILRGLPGSGKSSLAKTIMNSHGKRGVVLSADDYFLVNGKYEYDPSKIGEAHLFNQESCREKCEKGVSPVIIDNTNVKCWEAKVYVEIALHYGYKIEVREPETPWWKNRDPEKLARKTLHGVPLKKIKGMLDRWDDDFSRNNKR</sequence>
<dbReference type="Pfam" id="PF13671">
    <property type="entry name" value="AAA_33"/>
    <property type="match status" value="1"/>
</dbReference>
<dbReference type="Proteomes" id="UP000193920">
    <property type="component" value="Unassembled WGS sequence"/>
</dbReference>
<organism evidence="1 2">
    <name type="scientific">Neocallimastix californiae</name>
    <dbReference type="NCBI Taxonomy" id="1754190"/>
    <lineage>
        <taxon>Eukaryota</taxon>
        <taxon>Fungi</taxon>
        <taxon>Fungi incertae sedis</taxon>
        <taxon>Chytridiomycota</taxon>
        <taxon>Chytridiomycota incertae sedis</taxon>
        <taxon>Neocallimastigomycetes</taxon>
        <taxon>Neocallimastigales</taxon>
        <taxon>Neocallimastigaceae</taxon>
        <taxon>Neocallimastix</taxon>
    </lineage>
</organism>
<name>A0A1Y2FKS0_9FUNG</name>
<proteinExistence type="predicted"/>
<evidence type="ECO:0000313" key="1">
    <source>
        <dbReference type="EMBL" id="ORY83385.1"/>
    </source>
</evidence>
<dbReference type="SUPFAM" id="SSF52540">
    <property type="entry name" value="P-loop containing nucleoside triphosphate hydrolases"/>
    <property type="match status" value="1"/>
</dbReference>
<dbReference type="InterPro" id="IPR026302">
    <property type="entry name" value="NEDD4-bd_p2"/>
</dbReference>
<dbReference type="InterPro" id="IPR027417">
    <property type="entry name" value="P-loop_NTPase"/>
</dbReference>
<evidence type="ECO:0000313" key="2">
    <source>
        <dbReference type="Proteomes" id="UP000193920"/>
    </source>
</evidence>
<dbReference type="AlphaFoldDB" id="A0A1Y2FKS0"/>
<gene>
    <name evidence="1" type="ORF">LY90DRAFT_663818</name>
</gene>
<keyword evidence="1" id="KW-0378">Hydrolase</keyword>